<evidence type="ECO:0000313" key="2">
    <source>
        <dbReference type="EMBL" id="CAF4259305.1"/>
    </source>
</evidence>
<feature type="non-terminal residue" evidence="2">
    <location>
        <position position="1"/>
    </location>
</feature>
<dbReference type="Proteomes" id="UP000663844">
    <property type="component" value="Unassembled WGS sequence"/>
</dbReference>
<dbReference type="AlphaFoldDB" id="A0A820FDE8"/>
<comment type="caution">
    <text evidence="2">The sequence shown here is derived from an EMBL/GenBank/DDBJ whole genome shotgun (WGS) entry which is preliminary data.</text>
</comment>
<name>A0A820FDE8_9BILA</name>
<feature type="region of interest" description="Disordered" evidence="1">
    <location>
        <begin position="1"/>
        <end position="22"/>
    </location>
</feature>
<evidence type="ECO:0000256" key="1">
    <source>
        <dbReference type="SAM" id="MobiDB-lite"/>
    </source>
</evidence>
<protein>
    <submittedName>
        <fullName evidence="2">Uncharacterized protein</fullName>
    </submittedName>
</protein>
<feature type="non-terminal residue" evidence="2">
    <location>
        <position position="42"/>
    </location>
</feature>
<evidence type="ECO:0000313" key="3">
    <source>
        <dbReference type="Proteomes" id="UP000663844"/>
    </source>
</evidence>
<proteinExistence type="predicted"/>
<accession>A0A820FDE8</accession>
<gene>
    <name evidence="2" type="ORF">OXD698_LOCUS43883</name>
</gene>
<organism evidence="2 3">
    <name type="scientific">Adineta steineri</name>
    <dbReference type="NCBI Taxonomy" id="433720"/>
    <lineage>
        <taxon>Eukaryota</taxon>
        <taxon>Metazoa</taxon>
        <taxon>Spiralia</taxon>
        <taxon>Gnathifera</taxon>
        <taxon>Rotifera</taxon>
        <taxon>Eurotatoria</taxon>
        <taxon>Bdelloidea</taxon>
        <taxon>Adinetida</taxon>
        <taxon>Adinetidae</taxon>
        <taxon>Adineta</taxon>
    </lineage>
</organism>
<reference evidence="2" key="1">
    <citation type="submission" date="2021-02" db="EMBL/GenBank/DDBJ databases">
        <authorList>
            <person name="Nowell W R."/>
        </authorList>
    </citation>
    <scope>NUCLEOTIDE SEQUENCE</scope>
</reference>
<sequence length="42" mass="4565">MESKYTLNDVDNSNTSTSQSSTQVLPVFSLTSQNTTATTTTY</sequence>
<dbReference type="EMBL" id="CAJOAZ010012895">
    <property type="protein sequence ID" value="CAF4259305.1"/>
    <property type="molecule type" value="Genomic_DNA"/>
</dbReference>